<feature type="region of interest" description="Disordered" evidence="1">
    <location>
        <begin position="97"/>
        <end position="152"/>
    </location>
</feature>
<evidence type="ECO:0000256" key="1">
    <source>
        <dbReference type="SAM" id="MobiDB-lite"/>
    </source>
</evidence>
<proteinExistence type="predicted"/>
<name>A0ABR1HNS4_9HYPO</name>
<sequence length="241" mass="27269">MYTNLSTSTSMSQEPSGPSVTDFYRYKYWAIISTVFAGTMFLALILYYLAGARLSKDNEVISAALEAAQKRNRDLEKGICAMAKQLRVAPAYVEQFGRDVPQPPRDAPQPQRDEPQPPTNEEIRREQPREPTPRAANKAEAMDDPRPRNISEGEVVSRKGYWETKNKYREAKRLLREPRSRELHPIALSTPGRFCSSPEFKGPNNKVVWPFLGKSGDDSETDMSSRLSSPSVVVSRRRSLC</sequence>
<comment type="caution">
    <text evidence="3">The sequence shown here is derived from an EMBL/GenBank/DDBJ whole genome shotgun (WGS) entry which is preliminary data.</text>
</comment>
<feature type="region of interest" description="Disordered" evidence="1">
    <location>
        <begin position="214"/>
        <end position="241"/>
    </location>
</feature>
<dbReference type="Proteomes" id="UP001498476">
    <property type="component" value="Unassembled WGS sequence"/>
</dbReference>
<accession>A0ABR1HNS4</accession>
<keyword evidence="2" id="KW-1133">Transmembrane helix</keyword>
<organism evidence="3 4">
    <name type="scientific">Neonectria punicea</name>
    <dbReference type="NCBI Taxonomy" id="979145"/>
    <lineage>
        <taxon>Eukaryota</taxon>
        <taxon>Fungi</taxon>
        <taxon>Dikarya</taxon>
        <taxon>Ascomycota</taxon>
        <taxon>Pezizomycotina</taxon>
        <taxon>Sordariomycetes</taxon>
        <taxon>Hypocreomycetidae</taxon>
        <taxon>Hypocreales</taxon>
        <taxon>Nectriaceae</taxon>
        <taxon>Neonectria</taxon>
    </lineage>
</organism>
<feature type="compositionally biased region" description="Basic and acidic residues" evidence="1">
    <location>
        <begin position="140"/>
        <end position="152"/>
    </location>
</feature>
<feature type="compositionally biased region" description="Basic and acidic residues" evidence="1">
    <location>
        <begin position="111"/>
        <end position="132"/>
    </location>
</feature>
<feature type="compositionally biased region" description="Low complexity" evidence="1">
    <location>
        <begin position="224"/>
        <end position="234"/>
    </location>
</feature>
<evidence type="ECO:0000313" key="4">
    <source>
        <dbReference type="Proteomes" id="UP001498476"/>
    </source>
</evidence>
<feature type="transmembrane region" description="Helical" evidence="2">
    <location>
        <begin position="28"/>
        <end position="49"/>
    </location>
</feature>
<keyword evidence="4" id="KW-1185">Reference proteome</keyword>
<keyword evidence="2" id="KW-0472">Membrane</keyword>
<evidence type="ECO:0000313" key="3">
    <source>
        <dbReference type="EMBL" id="KAK7422647.1"/>
    </source>
</evidence>
<reference evidence="3 4" key="1">
    <citation type="journal article" date="2025" name="Microbiol. Resour. Announc.">
        <title>Draft genome sequences for Neonectria magnoliae and Neonectria punicea, canker pathogens of Liriodendron tulipifera and Acer saccharum in West Virginia.</title>
        <authorList>
            <person name="Petronek H.M."/>
            <person name="Kasson M.T."/>
            <person name="Metheny A.M."/>
            <person name="Stauder C.M."/>
            <person name="Lovett B."/>
            <person name="Lynch S.C."/>
            <person name="Garnas J.R."/>
            <person name="Kasson L.R."/>
            <person name="Stajich J.E."/>
        </authorList>
    </citation>
    <scope>NUCLEOTIDE SEQUENCE [LARGE SCALE GENOMIC DNA]</scope>
    <source>
        <strain evidence="3 4">NRRL 64653</strain>
    </source>
</reference>
<gene>
    <name evidence="3" type="ORF">QQX98_001435</name>
</gene>
<evidence type="ECO:0000256" key="2">
    <source>
        <dbReference type="SAM" id="Phobius"/>
    </source>
</evidence>
<protein>
    <submittedName>
        <fullName evidence="3">Uncharacterized protein</fullName>
    </submittedName>
</protein>
<keyword evidence="2" id="KW-0812">Transmembrane</keyword>
<dbReference type="EMBL" id="JAZAVJ010000014">
    <property type="protein sequence ID" value="KAK7422647.1"/>
    <property type="molecule type" value="Genomic_DNA"/>
</dbReference>